<dbReference type="PANTHER" id="PTHR43531">
    <property type="entry name" value="PROTEIN ICFG"/>
    <property type="match status" value="1"/>
</dbReference>
<dbReference type="NCBIfam" id="TIGR00229">
    <property type="entry name" value="sensory_box"/>
    <property type="match status" value="1"/>
</dbReference>
<name>A0A841HQ13_9GAMM</name>
<evidence type="ECO:0000259" key="7">
    <source>
        <dbReference type="PROSITE" id="PS50885"/>
    </source>
</evidence>
<evidence type="ECO:0000313" key="9">
    <source>
        <dbReference type="Proteomes" id="UP000588068"/>
    </source>
</evidence>
<dbReference type="PROSITE" id="PS50111">
    <property type="entry name" value="CHEMOTAXIS_TRANSDUC_2"/>
    <property type="match status" value="1"/>
</dbReference>
<dbReference type="SMART" id="SM00086">
    <property type="entry name" value="PAC"/>
    <property type="match status" value="1"/>
</dbReference>
<evidence type="ECO:0000256" key="4">
    <source>
        <dbReference type="ARBA" id="ARBA00029447"/>
    </source>
</evidence>
<feature type="domain" description="Methyl-accepting transducer" evidence="6">
    <location>
        <begin position="283"/>
        <end position="512"/>
    </location>
</feature>
<keyword evidence="9" id="KW-1185">Reference proteome</keyword>
<dbReference type="Gene3D" id="1.10.287.950">
    <property type="entry name" value="Methyl-accepting chemotaxis protein"/>
    <property type="match status" value="1"/>
</dbReference>
<gene>
    <name evidence="8" type="ORF">HNQ60_004321</name>
</gene>
<dbReference type="PANTHER" id="PTHR43531:SF14">
    <property type="entry name" value="METHYL-ACCEPTING CHEMOTAXIS PROTEIN I-RELATED"/>
    <property type="match status" value="1"/>
</dbReference>
<dbReference type="InterPro" id="IPR004090">
    <property type="entry name" value="Chemotax_Me-accpt_rcpt"/>
</dbReference>
<dbReference type="CDD" id="cd00130">
    <property type="entry name" value="PAS"/>
    <property type="match status" value="1"/>
</dbReference>
<dbReference type="Pfam" id="PF00015">
    <property type="entry name" value="MCPsignal"/>
    <property type="match status" value="1"/>
</dbReference>
<dbReference type="PRINTS" id="PR00260">
    <property type="entry name" value="CHEMTRNSDUCR"/>
</dbReference>
<dbReference type="PROSITE" id="PS50885">
    <property type="entry name" value="HAMP"/>
    <property type="match status" value="1"/>
</dbReference>
<keyword evidence="8" id="KW-0675">Receptor</keyword>
<proteinExistence type="inferred from homology"/>
<dbReference type="InterPro" id="IPR013767">
    <property type="entry name" value="PAS_fold"/>
</dbReference>
<dbReference type="AlphaFoldDB" id="A0A841HQ13"/>
<dbReference type="SMART" id="SM00283">
    <property type="entry name" value="MA"/>
    <property type="match status" value="1"/>
</dbReference>
<dbReference type="Gene3D" id="3.30.450.20">
    <property type="entry name" value="PAS domain"/>
    <property type="match status" value="1"/>
</dbReference>
<evidence type="ECO:0000256" key="2">
    <source>
        <dbReference type="ARBA" id="ARBA00022481"/>
    </source>
</evidence>
<dbReference type="SUPFAM" id="SSF55785">
    <property type="entry name" value="PYP-like sensor domain (PAS domain)"/>
    <property type="match status" value="1"/>
</dbReference>
<evidence type="ECO:0000256" key="5">
    <source>
        <dbReference type="PROSITE-ProRule" id="PRU00284"/>
    </source>
</evidence>
<dbReference type="InterPro" id="IPR000014">
    <property type="entry name" value="PAS"/>
</dbReference>
<dbReference type="GO" id="GO:0004888">
    <property type="term" value="F:transmembrane signaling receptor activity"/>
    <property type="evidence" value="ECO:0007669"/>
    <property type="project" value="InterPro"/>
</dbReference>
<dbReference type="SUPFAM" id="SSF58104">
    <property type="entry name" value="Methyl-accepting chemotaxis protein (MCP) signaling domain"/>
    <property type="match status" value="1"/>
</dbReference>
<evidence type="ECO:0000256" key="1">
    <source>
        <dbReference type="ARBA" id="ARBA00004370"/>
    </source>
</evidence>
<dbReference type="GO" id="GO:0006355">
    <property type="term" value="P:regulation of DNA-templated transcription"/>
    <property type="evidence" value="ECO:0007669"/>
    <property type="project" value="InterPro"/>
</dbReference>
<dbReference type="Pfam" id="PF00989">
    <property type="entry name" value="PAS"/>
    <property type="match status" value="1"/>
</dbReference>
<comment type="subcellular location">
    <subcellularLocation>
        <location evidence="1">Membrane</location>
    </subcellularLocation>
</comment>
<comment type="caution">
    <text evidence="8">The sequence shown here is derived from an EMBL/GenBank/DDBJ whole genome shotgun (WGS) entry which is preliminary data.</text>
</comment>
<evidence type="ECO:0000259" key="6">
    <source>
        <dbReference type="PROSITE" id="PS50111"/>
    </source>
</evidence>
<accession>A0A841HQ13</accession>
<dbReference type="RefSeq" id="WP_184334803.1">
    <property type="nucleotide sequence ID" value="NZ_JACHHZ010000005.1"/>
</dbReference>
<reference evidence="8 9" key="1">
    <citation type="submission" date="2020-08" db="EMBL/GenBank/DDBJ databases">
        <title>Genomic Encyclopedia of Type Strains, Phase IV (KMG-IV): sequencing the most valuable type-strain genomes for metagenomic binning, comparative biology and taxonomic classification.</title>
        <authorList>
            <person name="Goeker M."/>
        </authorList>
    </citation>
    <scope>NUCLEOTIDE SEQUENCE [LARGE SCALE GENOMIC DNA]</scope>
    <source>
        <strain evidence="8 9">DSM 26723</strain>
    </source>
</reference>
<evidence type="ECO:0000256" key="3">
    <source>
        <dbReference type="ARBA" id="ARBA00023224"/>
    </source>
</evidence>
<dbReference type="GO" id="GO:0005886">
    <property type="term" value="C:plasma membrane"/>
    <property type="evidence" value="ECO:0007669"/>
    <property type="project" value="TreeGrafter"/>
</dbReference>
<dbReference type="GO" id="GO:0006935">
    <property type="term" value="P:chemotaxis"/>
    <property type="evidence" value="ECO:0007669"/>
    <property type="project" value="InterPro"/>
</dbReference>
<organism evidence="8 9">
    <name type="scientific">Povalibacter uvarum</name>
    <dbReference type="NCBI Taxonomy" id="732238"/>
    <lineage>
        <taxon>Bacteria</taxon>
        <taxon>Pseudomonadati</taxon>
        <taxon>Pseudomonadota</taxon>
        <taxon>Gammaproteobacteria</taxon>
        <taxon>Steroidobacterales</taxon>
        <taxon>Steroidobacteraceae</taxon>
        <taxon>Povalibacter</taxon>
    </lineage>
</organism>
<protein>
    <submittedName>
        <fullName evidence="8">Aerotaxis receptor</fullName>
    </submittedName>
</protein>
<keyword evidence="3 5" id="KW-0807">Transducer</keyword>
<dbReference type="CDD" id="cd11386">
    <property type="entry name" value="MCP_signal"/>
    <property type="match status" value="1"/>
</dbReference>
<sequence length="551" mass="59191">MERFKGAQTNMRANGPVTNAEYVLPDDEVIITHTDATSRITYANPAFLGSSEFSLEECIGQPQNIVRHPDMPKEAFADLWETIRAGRSWTGIVKNRRKSGGFYWVRANVTPMMDRGQIVGYMSVRVKPSREEITQAERIYADIRAGRAGSIRIKEGRAFDTSIRGLLGRASNPSLRTGTWVVVGAQSALMAGAALTNLLARGPAMMTLLSAACASIAFANMLYIQHSVVRPLIKLRDAAFKLVSGDTRTRIVDEGVSCIVAVAQAFEQVRVKLDGVLKDNIAAAEQVRDGVGEVVNANSDLSNRTSEHAAGLEETVASLEQLTSTVARNTESAHQATKLAVQSSSATVRGREVVSEVSATMGAITESSRRIGEIVGIIDGIAFQTNLLALNAAVEAARAGDQGRGFAVVAQEVRSLAQRSAASAKEIKELITQSNERVTRGSALAAQAEESMGQVVDSVKRVTDVISEIEAASREQSSGIEQINRAMSQMDKITQQDAQMAHELSETAQSLQRQSEQMLAAISAFSMQAGRQLHAPARSAAPSTHQLARAA</sequence>
<dbReference type="FunFam" id="1.10.287.950:FF:000001">
    <property type="entry name" value="Methyl-accepting chemotaxis sensory transducer"/>
    <property type="match status" value="1"/>
</dbReference>
<dbReference type="GO" id="GO:0007165">
    <property type="term" value="P:signal transduction"/>
    <property type="evidence" value="ECO:0007669"/>
    <property type="project" value="UniProtKB-KW"/>
</dbReference>
<comment type="similarity">
    <text evidence="4">Belongs to the methyl-accepting chemotaxis (MCP) protein family.</text>
</comment>
<dbReference type="InterPro" id="IPR035965">
    <property type="entry name" value="PAS-like_dom_sf"/>
</dbReference>
<dbReference type="InterPro" id="IPR051310">
    <property type="entry name" value="MCP_chemotaxis"/>
</dbReference>
<dbReference type="InterPro" id="IPR003660">
    <property type="entry name" value="HAMP_dom"/>
</dbReference>
<dbReference type="InterPro" id="IPR004089">
    <property type="entry name" value="MCPsignal_dom"/>
</dbReference>
<evidence type="ECO:0000313" key="8">
    <source>
        <dbReference type="EMBL" id="MBB6095431.1"/>
    </source>
</evidence>
<dbReference type="EMBL" id="JACHHZ010000005">
    <property type="protein sequence ID" value="MBB6095431.1"/>
    <property type="molecule type" value="Genomic_DNA"/>
</dbReference>
<dbReference type="InterPro" id="IPR001610">
    <property type="entry name" value="PAC"/>
</dbReference>
<dbReference type="Proteomes" id="UP000588068">
    <property type="component" value="Unassembled WGS sequence"/>
</dbReference>
<keyword evidence="2" id="KW-0488">Methylation</keyword>
<feature type="domain" description="HAMP" evidence="7">
    <location>
        <begin position="226"/>
        <end position="278"/>
    </location>
</feature>